<sequence length="360" mass="40326">MEDLYALAISEKDANQRAENWLSSIDPHAMVGSRHHIVPRFHLERFADSRGQLAVRNRTTGVTTRRAIRDLAVKDFYTTASEDGELNSSFESLLNVIEGAAAEAIRSHLDLEAFAHPREFRDDERLKLDTYAAAQAVRGMRVRRQHELVTDYGVKLMNQGILSQRDLRDLRFIPHQNDHIKMFKDLSEGAFVRLADREARVVRLDAPLFLICDEPVVLLGPDSAPAQGLDPQAHAKGTSSEFVHLSRPGARRGMDDCEEVVLPLSPRAALVYGPRGSRGRRPAMPMRFHGSDALDVAEEINGLLINSAVEWVASHPEHPTFVDMPFPRPVPIIHIEDGGSPISDQTNADSRRRPHRLSRS</sequence>
<reference evidence="2 3" key="1">
    <citation type="journal article" date="2014" name="J. Microbiol.">
        <title>Diaminobutyricibacter tongyongensis gen. nov., sp. nov. and Homoserinibacter gongjuensis gen. nov., sp. nov. belong to the family Microbacteriaceae.</title>
        <authorList>
            <person name="Kim S.J."/>
            <person name="Ahn J.H."/>
            <person name="Weon H.Y."/>
            <person name="Hamada M."/>
            <person name="Suzuki K."/>
            <person name="Kwon S.W."/>
        </authorList>
    </citation>
    <scope>NUCLEOTIDE SEQUENCE [LARGE SCALE GENOMIC DNA]</scope>
    <source>
        <strain evidence="2 3">NBRC 108724</strain>
    </source>
</reference>
<dbReference type="Pfam" id="PF14022">
    <property type="entry name" value="DUF4238"/>
    <property type="match status" value="1"/>
</dbReference>
<evidence type="ECO:0000313" key="2">
    <source>
        <dbReference type="EMBL" id="NEN05314.1"/>
    </source>
</evidence>
<organism evidence="2 3">
    <name type="scientific">Leifsonia tongyongensis</name>
    <dbReference type="NCBI Taxonomy" id="1268043"/>
    <lineage>
        <taxon>Bacteria</taxon>
        <taxon>Bacillati</taxon>
        <taxon>Actinomycetota</taxon>
        <taxon>Actinomycetes</taxon>
        <taxon>Micrococcales</taxon>
        <taxon>Microbacteriaceae</taxon>
        <taxon>Leifsonia</taxon>
    </lineage>
</organism>
<feature type="region of interest" description="Disordered" evidence="1">
    <location>
        <begin position="336"/>
        <end position="360"/>
    </location>
</feature>
<dbReference type="RefSeq" id="WP_163288543.1">
    <property type="nucleotide sequence ID" value="NZ_JAAGWY010000001.1"/>
</dbReference>
<dbReference type="AlphaFoldDB" id="A0A6L9XW91"/>
<dbReference type="EMBL" id="JAAGWY010000001">
    <property type="protein sequence ID" value="NEN05314.1"/>
    <property type="molecule type" value="Genomic_DNA"/>
</dbReference>
<evidence type="ECO:0000256" key="1">
    <source>
        <dbReference type="SAM" id="MobiDB-lite"/>
    </source>
</evidence>
<proteinExistence type="predicted"/>
<accession>A0A6L9XW91</accession>
<dbReference type="Proteomes" id="UP000474967">
    <property type="component" value="Unassembled WGS sequence"/>
</dbReference>
<dbReference type="InterPro" id="IPR025332">
    <property type="entry name" value="DUF4238"/>
</dbReference>
<comment type="caution">
    <text evidence="2">The sequence shown here is derived from an EMBL/GenBank/DDBJ whole genome shotgun (WGS) entry which is preliminary data.</text>
</comment>
<keyword evidence="3" id="KW-1185">Reference proteome</keyword>
<gene>
    <name evidence="2" type="ORF">G3T36_05465</name>
</gene>
<evidence type="ECO:0000313" key="3">
    <source>
        <dbReference type="Proteomes" id="UP000474967"/>
    </source>
</evidence>
<protein>
    <submittedName>
        <fullName evidence="2">DUF4238 domain-containing protein</fullName>
    </submittedName>
</protein>
<name>A0A6L9XW91_9MICO</name>